<dbReference type="CDD" id="cd00085">
    <property type="entry name" value="HNHc"/>
    <property type="match status" value="1"/>
</dbReference>
<dbReference type="InterPro" id="IPR052892">
    <property type="entry name" value="NA-targeting_endonuclease"/>
</dbReference>
<dbReference type="GO" id="GO:0003676">
    <property type="term" value="F:nucleic acid binding"/>
    <property type="evidence" value="ECO:0007669"/>
    <property type="project" value="InterPro"/>
</dbReference>
<dbReference type="AlphaFoldDB" id="A0A383C9V2"/>
<sequence>LRLIYIDDDKIDEEEALHKVDLQEIFGLSYDEFSVFDKFEAQLAIQRGARLENLDTVVHYSDGLVEESSRSRIIPQEVKDKVWNRDGGRCVLCGSNELIEFDHITPFSKGGSNTYRNIQVLCQSCNRSKSDSIGEADDLLDDENFDYLDESEDYIED</sequence>
<accession>A0A383C9V2</accession>
<dbReference type="GO" id="GO:0004519">
    <property type="term" value="F:endonuclease activity"/>
    <property type="evidence" value="ECO:0007669"/>
    <property type="project" value="InterPro"/>
</dbReference>
<dbReference type="Gene3D" id="1.10.30.50">
    <property type="match status" value="1"/>
</dbReference>
<dbReference type="PANTHER" id="PTHR33877:SF1">
    <property type="entry name" value="TYPE IV METHYL-DIRECTED RESTRICTION ENZYME ECOKMCRA"/>
    <property type="match status" value="1"/>
</dbReference>
<reference evidence="2" key="1">
    <citation type="submission" date="2018-05" db="EMBL/GenBank/DDBJ databases">
        <authorList>
            <person name="Lanie J.A."/>
            <person name="Ng W.-L."/>
            <person name="Kazmierczak K.M."/>
            <person name="Andrzejewski T.M."/>
            <person name="Davidsen T.M."/>
            <person name="Wayne K.J."/>
            <person name="Tettelin H."/>
            <person name="Glass J.I."/>
            <person name="Rusch D."/>
            <person name="Podicherti R."/>
            <person name="Tsui H.-C.T."/>
            <person name="Winkler M.E."/>
        </authorList>
    </citation>
    <scope>NUCLEOTIDE SEQUENCE</scope>
</reference>
<dbReference type="PANTHER" id="PTHR33877">
    <property type="entry name" value="SLL1193 PROTEIN"/>
    <property type="match status" value="1"/>
</dbReference>
<protein>
    <recommendedName>
        <fullName evidence="1">HNH nuclease domain-containing protein</fullName>
    </recommendedName>
</protein>
<gene>
    <name evidence="2" type="ORF">METZ01_LOCUS481684</name>
</gene>
<dbReference type="EMBL" id="UINC01206958">
    <property type="protein sequence ID" value="SVE28830.1"/>
    <property type="molecule type" value="Genomic_DNA"/>
</dbReference>
<dbReference type="InterPro" id="IPR002711">
    <property type="entry name" value="HNH"/>
</dbReference>
<dbReference type="InterPro" id="IPR003615">
    <property type="entry name" value="HNH_nuc"/>
</dbReference>
<name>A0A383C9V2_9ZZZZ</name>
<dbReference type="Pfam" id="PF01844">
    <property type="entry name" value="HNH"/>
    <property type="match status" value="1"/>
</dbReference>
<feature type="domain" description="HNH nuclease" evidence="1">
    <location>
        <begin position="77"/>
        <end position="127"/>
    </location>
</feature>
<dbReference type="SMART" id="SM00507">
    <property type="entry name" value="HNHc"/>
    <property type="match status" value="1"/>
</dbReference>
<evidence type="ECO:0000259" key="1">
    <source>
        <dbReference type="SMART" id="SM00507"/>
    </source>
</evidence>
<proteinExistence type="predicted"/>
<feature type="non-terminal residue" evidence="2">
    <location>
        <position position="1"/>
    </location>
</feature>
<organism evidence="2">
    <name type="scientific">marine metagenome</name>
    <dbReference type="NCBI Taxonomy" id="408172"/>
    <lineage>
        <taxon>unclassified sequences</taxon>
        <taxon>metagenomes</taxon>
        <taxon>ecological metagenomes</taxon>
    </lineage>
</organism>
<evidence type="ECO:0000313" key="2">
    <source>
        <dbReference type="EMBL" id="SVE28830.1"/>
    </source>
</evidence>
<dbReference type="GO" id="GO:0008270">
    <property type="term" value="F:zinc ion binding"/>
    <property type="evidence" value="ECO:0007669"/>
    <property type="project" value="InterPro"/>
</dbReference>